<feature type="compositionally biased region" description="Low complexity" evidence="1">
    <location>
        <begin position="344"/>
        <end position="354"/>
    </location>
</feature>
<dbReference type="InterPro" id="IPR000626">
    <property type="entry name" value="Ubiquitin-like_dom"/>
</dbReference>
<dbReference type="PROSITE" id="PS50030">
    <property type="entry name" value="UBA"/>
    <property type="match status" value="1"/>
</dbReference>
<dbReference type="Pfam" id="PF00240">
    <property type="entry name" value="ubiquitin"/>
    <property type="match status" value="1"/>
</dbReference>
<organism evidence="4 5">
    <name type="scientific">Endocarpon pusillum</name>
    <dbReference type="NCBI Taxonomy" id="364733"/>
    <lineage>
        <taxon>Eukaryota</taxon>
        <taxon>Fungi</taxon>
        <taxon>Dikarya</taxon>
        <taxon>Ascomycota</taxon>
        <taxon>Pezizomycotina</taxon>
        <taxon>Eurotiomycetes</taxon>
        <taxon>Chaetothyriomycetidae</taxon>
        <taxon>Verrucariales</taxon>
        <taxon>Verrucariaceae</taxon>
        <taxon>Endocarpon</taxon>
    </lineage>
</organism>
<feature type="compositionally biased region" description="Polar residues" evidence="1">
    <location>
        <begin position="91"/>
        <end position="100"/>
    </location>
</feature>
<feature type="compositionally biased region" description="Polar residues" evidence="1">
    <location>
        <begin position="282"/>
        <end position="300"/>
    </location>
</feature>
<feature type="compositionally biased region" description="Low complexity" evidence="1">
    <location>
        <begin position="311"/>
        <end position="326"/>
    </location>
</feature>
<dbReference type="Gene3D" id="3.10.20.90">
    <property type="entry name" value="Phosphatidylinositol 3-kinase Catalytic Subunit, Chain A, domain 1"/>
    <property type="match status" value="1"/>
</dbReference>
<feature type="compositionally biased region" description="Low complexity" evidence="1">
    <location>
        <begin position="101"/>
        <end position="115"/>
    </location>
</feature>
<dbReference type="PANTHER" id="PTHR10677">
    <property type="entry name" value="UBIQUILIN"/>
    <property type="match status" value="1"/>
</dbReference>
<proteinExistence type="predicted"/>
<feature type="domain" description="UBA" evidence="2">
    <location>
        <begin position="433"/>
        <end position="477"/>
    </location>
</feature>
<dbReference type="AlphaFoldDB" id="A0A8H7A6N3"/>
<evidence type="ECO:0000259" key="2">
    <source>
        <dbReference type="PROSITE" id="PS50030"/>
    </source>
</evidence>
<dbReference type="GO" id="GO:0006511">
    <property type="term" value="P:ubiquitin-dependent protein catabolic process"/>
    <property type="evidence" value="ECO:0007669"/>
    <property type="project" value="TreeGrafter"/>
</dbReference>
<comment type="caution">
    <text evidence="4">The sequence shown here is derived from an EMBL/GenBank/DDBJ whole genome shotgun (WGS) entry which is preliminary data.</text>
</comment>
<dbReference type="SMART" id="SM00213">
    <property type="entry name" value="UBQ"/>
    <property type="match status" value="1"/>
</dbReference>
<feature type="compositionally biased region" description="Basic and acidic residues" evidence="1">
    <location>
        <begin position="268"/>
        <end position="281"/>
    </location>
</feature>
<dbReference type="InterPro" id="IPR006636">
    <property type="entry name" value="STI1_HS-bd"/>
</dbReference>
<evidence type="ECO:0000313" key="5">
    <source>
        <dbReference type="Proteomes" id="UP000606974"/>
    </source>
</evidence>
<dbReference type="InterPro" id="IPR015940">
    <property type="entry name" value="UBA"/>
</dbReference>
<keyword evidence="5" id="KW-1185">Reference proteome</keyword>
<name>A0A8H7A6N3_9EURO</name>
<evidence type="ECO:0000256" key="1">
    <source>
        <dbReference type="SAM" id="MobiDB-lite"/>
    </source>
</evidence>
<dbReference type="OrthoDB" id="267397at2759"/>
<dbReference type="GO" id="GO:0031593">
    <property type="term" value="F:polyubiquitin modification-dependent protein binding"/>
    <property type="evidence" value="ECO:0007669"/>
    <property type="project" value="TreeGrafter"/>
</dbReference>
<dbReference type="SMART" id="SM00727">
    <property type="entry name" value="STI1"/>
    <property type="match status" value="2"/>
</dbReference>
<feature type="region of interest" description="Disordered" evidence="1">
    <location>
        <begin position="245"/>
        <end position="326"/>
    </location>
</feature>
<protein>
    <recommendedName>
        <fullName evidence="6">Deubiquitination-protection protein dph1</fullName>
    </recommendedName>
</protein>
<accession>A0A8H7A6N3</accession>
<evidence type="ECO:0000259" key="3">
    <source>
        <dbReference type="PROSITE" id="PS50053"/>
    </source>
</evidence>
<dbReference type="InterPro" id="IPR009060">
    <property type="entry name" value="UBA-like_sf"/>
</dbReference>
<evidence type="ECO:0008006" key="6">
    <source>
        <dbReference type="Google" id="ProtNLM"/>
    </source>
</evidence>
<dbReference type="InterPro" id="IPR029071">
    <property type="entry name" value="Ubiquitin-like_domsf"/>
</dbReference>
<feature type="compositionally biased region" description="Polar residues" evidence="1">
    <location>
        <begin position="355"/>
        <end position="367"/>
    </location>
</feature>
<sequence>MTQQPAASTAEDTQPDSVTINIKSTNAKHTLSVPLSITTLELKNKLSTPEYAGVPASSQRLIYSGRVLKDGDTLESYKVKDGNTVHLVKSAPSNQRQNPASQSSSTTTTDSTTGSNVPRPTGVPSNIAAGTGNNPLAGLTGARYAGFAQLPGAGLFGPDGGMGPPPSQEQMIEMLSNPAFSQMMNEALQNPAMIDMMIQQNPQLREMGPAGRQFLQSEQFRRMVTDPQSLRAMGQLQAAMGMRPFGGADGGGQEAFPAPGITTTTPAENREAGGESQDNNRDNASTNPPATNNRGATSNPFAALFGMPHPTTNQQTTDTTRSSTSQAQNPFAALLGMPPANINQQQQQPPGQQGNDSSNNPPANPFLNIQNNPLFQNPDLMNQFVQAMGGGGASGLGNLFGGNPGAANPLANLGSLFGGPGMGGPATPPDNRPPEERYATQLRQLNEMGFFDFNKNIQALQRSGGDVNGALEFLFSQP</sequence>
<dbReference type="EMBL" id="JAACFV010000197">
    <property type="protein sequence ID" value="KAF7503108.1"/>
    <property type="molecule type" value="Genomic_DNA"/>
</dbReference>
<dbReference type="SMART" id="SM00165">
    <property type="entry name" value="UBA"/>
    <property type="match status" value="1"/>
</dbReference>
<dbReference type="GO" id="GO:0005829">
    <property type="term" value="C:cytosol"/>
    <property type="evidence" value="ECO:0007669"/>
    <property type="project" value="TreeGrafter"/>
</dbReference>
<dbReference type="CDD" id="cd14324">
    <property type="entry name" value="UBA_Dsk2p_like"/>
    <property type="match status" value="1"/>
</dbReference>
<dbReference type="Gene3D" id="1.10.8.10">
    <property type="entry name" value="DNA helicase RuvA subunit, C-terminal domain"/>
    <property type="match status" value="1"/>
</dbReference>
<evidence type="ECO:0000313" key="4">
    <source>
        <dbReference type="EMBL" id="KAF7503108.1"/>
    </source>
</evidence>
<dbReference type="SUPFAM" id="SSF46934">
    <property type="entry name" value="UBA-like"/>
    <property type="match status" value="1"/>
</dbReference>
<reference evidence="4" key="1">
    <citation type="submission" date="2020-02" db="EMBL/GenBank/DDBJ databases">
        <authorList>
            <person name="Palmer J.M."/>
        </authorList>
    </citation>
    <scope>NUCLEOTIDE SEQUENCE</scope>
    <source>
        <strain evidence="4">EPUS1.4</strain>
        <tissue evidence="4">Thallus</tissue>
    </source>
</reference>
<dbReference type="PROSITE" id="PS50053">
    <property type="entry name" value="UBIQUITIN_2"/>
    <property type="match status" value="1"/>
</dbReference>
<dbReference type="Proteomes" id="UP000606974">
    <property type="component" value="Unassembled WGS sequence"/>
</dbReference>
<dbReference type="Pfam" id="PF00627">
    <property type="entry name" value="UBA"/>
    <property type="match status" value="1"/>
</dbReference>
<dbReference type="PANTHER" id="PTHR10677:SF3">
    <property type="entry name" value="FI07626P-RELATED"/>
    <property type="match status" value="1"/>
</dbReference>
<feature type="region of interest" description="Disordered" evidence="1">
    <location>
        <begin position="88"/>
        <end position="129"/>
    </location>
</feature>
<dbReference type="SUPFAM" id="SSF54236">
    <property type="entry name" value="Ubiquitin-like"/>
    <property type="match status" value="1"/>
</dbReference>
<dbReference type="CDD" id="cd16106">
    <property type="entry name" value="Ubl_Dsk2p_like"/>
    <property type="match status" value="1"/>
</dbReference>
<gene>
    <name evidence="4" type="ORF">GJ744_004317</name>
</gene>
<feature type="domain" description="Ubiquitin-like" evidence="3">
    <location>
        <begin position="18"/>
        <end position="94"/>
    </location>
</feature>
<dbReference type="InterPro" id="IPR015496">
    <property type="entry name" value="Ubiquilin"/>
</dbReference>
<feature type="region of interest" description="Disordered" evidence="1">
    <location>
        <begin position="341"/>
        <end position="367"/>
    </location>
</feature>